<proteinExistence type="predicted"/>
<keyword evidence="4 8" id="KW-0418">Kinase</keyword>
<dbReference type="EMBL" id="QZAF01000581">
    <property type="protein sequence ID" value="THV65972.1"/>
    <property type="molecule type" value="Genomic_DNA"/>
</dbReference>
<evidence type="ECO:0000256" key="2">
    <source>
        <dbReference type="ARBA" id="ARBA00022679"/>
    </source>
</evidence>
<dbReference type="GO" id="GO:0005524">
    <property type="term" value="F:ATP binding"/>
    <property type="evidence" value="ECO:0007669"/>
    <property type="project" value="UniProtKB-KW"/>
</dbReference>
<evidence type="ECO:0000256" key="1">
    <source>
        <dbReference type="ARBA" id="ARBA00012513"/>
    </source>
</evidence>
<dbReference type="EC" id="2.7.11.1" evidence="1"/>
<dbReference type="Pfam" id="PF00069">
    <property type="entry name" value="Pkinase"/>
    <property type="match status" value="1"/>
</dbReference>
<dbReference type="InterPro" id="IPR008271">
    <property type="entry name" value="Ser/Thr_kinase_AS"/>
</dbReference>
<dbReference type="SMART" id="SM00220">
    <property type="entry name" value="S_TKc"/>
    <property type="match status" value="1"/>
</dbReference>
<keyword evidence="2" id="KW-0808">Transferase</keyword>
<organism evidence="8 9">
    <name type="scientific">Aureobasidium pullulans</name>
    <name type="common">Black yeast</name>
    <name type="synonym">Pullularia pullulans</name>
    <dbReference type="NCBI Taxonomy" id="5580"/>
    <lineage>
        <taxon>Eukaryota</taxon>
        <taxon>Fungi</taxon>
        <taxon>Dikarya</taxon>
        <taxon>Ascomycota</taxon>
        <taxon>Pezizomycotina</taxon>
        <taxon>Dothideomycetes</taxon>
        <taxon>Dothideomycetidae</taxon>
        <taxon>Dothideales</taxon>
        <taxon>Saccotheciaceae</taxon>
        <taxon>Aureobasidium</taxon>
    </lineage>
</organism>
<dbReference type="Gene3D" id="1.10.510.10">
    <property type="entry name" value="Transferase(Phosphotransferase) domain 1"/>
    <property type="match status" value="1"/>
</dbReference>
<keyword evidence="3" id="KW-0547">Nucleotide-binding</keyword>
<reference evidence="8 9" key="1">
    <citation type="submission" date="2018-10" db="EMBL/GenBank/DDBJ databases">
        <title>Fifty Aureobasidium pullulans genomes reveal a recombining polyextremotolerant generalist.</title>
        <authorList>
            <person name="Gostincar C."/>
            <person name="Turk M."/>
            <person name="Zajc J."/>
            <person name="Gunde-Cimerman N."/>
        </authorList>
    </citation>
    <scope>NUCLEOTIDE SEQUENCE [LARGE SCALE GENOMIC DNA]</scope>
    <source>
        <strain evidence="8 9">EXF-11900</strain>
    </source>
</reference>
<protein>
    <recommendedName>
        <fullName evidence="1">non-specific serine/threonine protein kinase</fullName>
        <ecNumber evidence="1">2.7.11.1</ecNumber>
    </recommendedName>
</protein>
<sequence>MTDREARRQERMEYELRALPRRPTPDGHKWMVDSIIGEGGFGRAYLWNLVRRRDQVVVDRVVIKYCEPDTHDIIARHGPGFGEIAEVFMQRSMMHDSEDPLDDFTVPLLAAEHCSWALDAWRFYTPYYSFGDLYKFILKQGVKNPATPTKGHRQVPEPFVWYLLHRLACAARIMDQTLANEDMDYQIVHCDFKPANLFLGAPGSLGSRAQFPIYPPVYVGDFGNAKITYTGDSRRHEMVGTCTPGWSAPEITPFTSNHMPKSWQAPASSKTNIWQIGYVLLSIMQGKVDHPDGDINWDTLRSIEYAPRYKPLPKRTPELEAENPLRVKYSAELLDTLHACVQFDPEKRPTPEELHAHVSAHTLDHTNGVEDWGTYDWFQDKCEEVDPDSDLDEVDEHGHPIAREEPFKGQGSELLHKLMRALHLPGARKRSGRKGKSGKPPIVRAESPVSRMARRRKDYNRRKKIVARQIKEGLEPKLNRFVSTEPNDDAFNLDDKYKLIHPRGDHLLNSYWAAPAPAKRSFTSYIDDLFSYYDTKKAFEQAHPNAFVPLTGLDSYNFRLNGQRKGEIFSDDEDYEESLQAALAHQRAEEAGEGN</sequence>
<dbReference type="GO" id="GO:0004674">
    <property type="term" value="F:protein serine/threonine kinase activity"/>
    <property type="evidence" value="ECO:0007669"/>
    <property type="project" value="UniProtKB-EC"/>
</dbReference>
<comment type="caution">
    <text evidence="8">The sequence shown here is derived from an EMBL/GenBank/DDBJ whole genome shotgun (WGS) entry which is preliminary data.</text>
</comment>
<evidence type="ECO:0000256" key="3">
    <source>
        <dbReference type="ARBA" id="ARBA00022741"/>
    </source>
</evidence>
<feature type="domain" description="Protein kinase" evidence="7">
    <location>
        <begin position="30"/>
        <end position="358"/>
    </location>
</feature>
<keyword evidence="5" id="KW-0067">ATP-binding</keyword>
<dbReference type="PANTHER" id="PTHR43671">
    <property type="entry name" value="SERINE/THREONINE-PROTEIN KINASE NEK"/>
    <property type="match status" value="1"/>
</dbReference>
<gene>
    <name evidence="8" type="ORF">D6D28_08703</name>
</gene>
<name>A0A4S8S6Y9_AURPU</name>
<dbReference type="InterPro" id="IPR011009">
    <property type="entry name" value="Kinase-like_dom_sf"/>
</dbReference>
<accession>A0A4S8S6Y9</accession>
<evidence type="ECO:0000259" key="7">
    <source>
        <dbReference type="PROSITE" id="PS50011"/>
    </source>
</evidence>
<evidence type="ECO:0000256" key="6">
    <source>
        <dbReference type="SAM" id="MobiDB-lite"/>
    </source>
</evidence>
<evidence type="ECO:0000256" key="4">
    <source>
        <dbReference type="ARBA" id="ARBA00022777"/>
    </source>
</evidence>
<dbReference type="AlphaFoldDB" id="A0A4S8S6Y9"/>
<dbReference type="PANTHER" id="PTHR43671:SF13">
    <property type="entry name" value="SERINE_THREONINE-PROTEIN KINASE NEK2"/>
    <property type="match status" value="1"/>
</dbReference>
<feature type="compositionally biased region" description="Basic residues" evidence="6">
    <location>
        <begin position="426"/>
        <end position="437"/>
    </location>
</feature>
<dbReference type="PROSITE" id="PS00108">
    <property type="entry name" value="PROTEIN_KINASE_ST"/>
    <property type="match status" value="1"/>
</dbReference>
<evidence type="ECO:0000313" key="9">
    <source>
        <dbReference type="Proteomes" id="UP000304951"/>
    </source>
</evidence>
<dbReference type="InterPro" id="IPR000719">
    <property type="entry name" value="Prot_kinase_dom"/>
</dbReference>
<dbReference type="PROSITE" id="PS50011">
    <property type="entry name" value="PROTEIN_KINASE_DOM"/>
    <property type="match status" value="1"/>
</dbReference>
<evidence type="ECO:0000256" key="5">
    <source>
        <dbReference type="ARBA" id="ARBA00022840"/>
    </source>
</evidence>
<dbReference type="Proteomes" id="UP000304951">
    <property type="component" value="Unassembled WGS sequence"/>
</dbReference>
<feature type="region of interest" description="Disordered" evidence="6">
    <location>
        <begin position="425"/>
        <end position="454"/>
    </location>
</feature>
<dbReference type="SUPFAM" id="SSF56112">
    <property type="entry name" value="Protein kinase-like (PK-like)"/>
    <property type="match status" value="1"/>
</dbReference>
<evidence type="ECO:0000313" key="8">
    <source>
        <dbReference type="EMBL" id="THV65972.1"/>
    </source>
</evidence>
<dbReference type="InterPro" id="IPR050660">
    <property type="entry name" value="NEK_Ser/Thr_kinase"/>
</dbReference>